<comment type="caution">
    <text evidence="2">The sequence shown here is derived from an EMBL/GenBank/DDBJ whole genome shotgun (WGS) entry which is preliminary data.</text>
</comment>
<dbReference type="OrthoDB" id="6264076at2"/>
<protein>
    <submittedName>
        <fullName evidence="2">Mg2+ and Co2+ transporter</fullName>
    </submittedName>
</protein>
<sequence length="110" mass="12730">MAEAFTVHHKELADDYWTTTSVLKHKLLDAEWFIGLLTMMTVTTLGLVVWGYWKLHALPKKHAAHTGQPKLVFWLCMLGFFYNNLWIAAVLIVVTDWSKISQWLKRGQTA</sequence>
<keyword evidence="1" id="KW-0472">Membrane</keyword>
<evidence type="ECO:0000313" key="2">
    <source>
        <dbReference type="EMBL" id="RJG38303.1"/>
    </source>
</evidence>
<accession>A0A418Y9W4</accession>
<dbReference type="AlphaFoldDB" id="A0A418Y9W4"/>
<keyword evidence="1" id="KW-1133">Transmembrane helix</keyword>
<organism evidence="2 3">
    <name type="scientific">Motilimonas pumila</name>
    <dbReference type="NCBI Taxonomy" id="2303987"/>
    <lineage>
        <taxon>Bacteria</taxon>
        <taxon>Pseudomonadati</taxon>
        <taxon>Pseudomonadota</taxon>
        <taxon>Gammaproteobacteria</taxon>
        <taxon>Alteromonadales</taxon>
        <taxon>Alteromonadales genera incertae sedis</taxon>
        <taxon>Motilimonas</taxon>
    </lineage>
</organism>
<dbReference type="EMBL" id="QZCH01000041">
    <property type="protein sequence ID" value="RJG38303.1"/>
    <property type="molecule type" value="Genomic_DNA"/>
</dbReference>
<keyword evidence="3" id="KW-1185">Reference proteome</keyword>
<feature type="transmembrane region" description="Helical" evidence="1">
    <location>
        <begin position="32"/>
        <end position="50"/>
    </location>
</feature>
<name>A0A418Y9W4_9GAMM</name>
<gene>
    <name evidence="2" type="ORF">D1Z90_19095</name>
</gene>
<feature type="transmembrane region" description="Helical" evidence="1">
    <location>
        <begin position="71"/>
        <end position="94"/>
    </location>
</feature>
<keyword evidence="1" id="KW-0812">Transmembrane</keyword>
<proteinExistence type="predicted"/>
<evidence type="ECO:0000313" key="3">
    <source>
        <dbReference type="Proteomes" id="UP000283255"/>
    </source>
</evidence>
<reference evidence="2 3" key="1">
    <citation type="submission" date="2018-09" db="EMBL/GenBank/DDBJ databases">
        <authorList>
            <person name="Wang F."/>
        </authorList>
    </citation>
    <scope>NUCLEOTIDE SEQUENCE [LARGE SCALE GENOMIC DNA]</scope>
    <source>
        <strain evidence="2 3">PLHSC7-2</strain>
    </source>
</reference>
<dbReference type="Proteomes" id="UP000283255">
    <property type="component" value="Unassembled WGS sequence"/>
</dbReference>
<evidence type="ECO:0000256" key="1">
    <source>
        <dbReference type="SAM" id="Phobius"/>
    </source>
</evidence>
<reference evidence="2 3" key="2">
    <citation type="submission" date="2019-01" db="EMBL/GenBank/DDBJ databases">
        <title>Motilimonas pumilus sp. nov., isolated from the gut of sea cucumber (Apostichopus japonicus).</title>
        <authorList>
            <person name="Wang F.-Q."/>
            <person name="Ren L.-H."/>
            <person name="Lin Y.-W."/>
            <person name="Sun G.-H."/>
            <person name="Du Z.-J."/>
            <person name="Zhao J.-X."/>
            <person name="Liu X.-J."/>
            <person name="Liu L.-J."/>
        </authorList>
    </citation>
    <scope>NUCLEOTIDE SEQUENCE [LARGE SCALE GENOMIC DNA]</scope>
    <source>
        <strain evidence="2 3">PLHSC7-2</strain>
    </source>
</reference>